<dbReference type="EMBL" id="FUWL01000014">
    <property type="protein sequence ID" value="SJZ68603.1"/>
    <property type="molecule type" value="Genomic_DNA"/>
</dbReference>
<evidence type="ECO:0000313" key="2">
    <source>
        <dbReference type="EMBL" id="SJZ68603.1"/>
    </source>
</evidence>
<proteinExistence type="predicted"/>
<keyword evidence="1" id="KW-0812">Transmembrane</keyword>
<dbReference type="NCBIfam" id="TIGR04409">
    <property type="entry name" value="LptC_YrbK"/>
    <property type="match status" value="1"/>
</dbReference>
<keyword evidence="1" id="KW-1133">Transmembrane helix</keyword>
<dbReference type="Pfam" id="PF06835">
    <property type="entry name" value="LptC"/>
    <property type="match status" value="1"/>
</dbReference>
<keyword evidence="1" id="KW-0472">Membrane</keyword>
<sequence length="230" mass="26214">MDTEDSYKPNTNKKTTLIRPSLWGCVGVFLYIIWSATACGPGKGDAVKSEQDTLTFSTMTRMVETLVSDSGVTKYKLMADVWYTYDSPEEKWYFPEGIYLEQFDTLFNAQATVKADTAYYFEAKKLWHLIGNVEVMNREGQKFYSNSLFWNQYTEEVYSHDSVRIIRSEGQELRGKYGFRSNQDMTSYKIFTSSGHMDVNKESTTAPTAPTDSLKADSVAISETLAPNLR</sequence>
<dbReference type="OrthoDB" id="9812080at2"/>
<name>A0A1T4MNT2_PORCN</name>
<reference evidence="2 3" key="1">
    <citation type="submission" date="2017-02" db="EMBL/GenBank/DDBJ databases">
        <authorList>
            <person name="Peterson S.W."/>
        </authorList>
    </citation>
    <scope>NUCLEOTIDE SEQUENCE [LARGE SCALE GENOMIC DNA]</scope>
    <source>
        <strain evidence="2 3">ATCC 700135</strain>
    </source>
</reference>
<gene>
    <name evidence="2" type="ORF">SAMN02745205_01614</name>
</gene>
<protein>
    <submittedName>
        <fullName evidence="2">DNA-3-methyladenine glycosylase I</fullName>
    </submittedName>
</protein>
<dbReference type="RefSeq" id="WP_051522785.1">
    <property type="nucleotide sequence ID" value="NZ_FUWL01000014.1"/>
</dbReference>
<evidence type="ECO:0000313" key="3">
    <source>
        <dbReference type="Proteomes" id="UP000189956"/>
    </source>
</evidence>
<evidence type="ECO:0000256" key="1">
    <source>
        <dbReference type="SAM" id="Phobius"/>
    </source>
</evidence>
<dbReference type="InterPro" id="IPR010664">
    <property type="entry name" value="LipoPS_assembly_LptC-rel"/>
</dbReference>
<dbReference type="InterPro" id="IPR026265">
    <property type="entry name" value="LptC"/>
</dbReference>
<dbReference type="Proteomes" id="UP000189956">
    <property type="component" value="Unassembled WGS sequence"/>
</dbReference>
<organism evidence="2 3">
    <name type="scientific">Porphyromonas cangingivalis</name>
    <dbReference type="NCBI Taxonomy" id="36874"/>
    <lineage>
        <taxon>Bacteria</taxon>
        <taxon>Pseudomonadati</taxon>
        <taxon>Bacteroidota</taxon>
        <taxon>Bacteroidia</taxon>
        <taxon>Bacteroidales</taxon>
        <taxon>Porphyromonadaceae</taxon>
        <taxon>Porphyromonas</taxon>
    </lineage>
</organism>
<dbReference type="AlphaFoldDB" id="A0A1T4MNT2"/>
<feature type="transmembrane region" description="Helical" evidence="1">
    <location>
        <begin position="20"/>
        <end position="39"/>
    </location>
</feature>
<dbReference type="GO" id="GO:0005886">
    <property type="term" value="C:plasma membrane"/>
    <property type="evidence" value="ECO:0007669"/>
    <property type="project" value="InterPro"/>
</dbReference>
<accession>A0A1T4MNT2</accession>
<dbReference type="GO" id="GO:0015221">
    <property type="term" value="F:lipopolysaccharide transmembrane transporter activity"/>
    <property type="evidence" value="ECO:0007669"/>
    <property type="project" value="InterPro"/>
</dbReference>